<organism evidence="21 22">
    <name type="scientific">Juglans regia</name>
    <name type="common">English walnut</name>
    <dbReference type="NCBI Taxonomy" id="51240"/>
    <lineage>
        <taxon>Eukaryota</taxon>
        <taxon>Viridiplantae</taxon>
        <taxon>Streptophyta</taxon>
        <taxon>Embryophyta</taxon>
        <taxon>Tracheophyta</taxon>
        <taxon>Spermatophyta</taxon>
        <taxon>Magnoliopsida</taxon>
        <taxon>eudicotyledons</taxon>
        <taxon>Gunneridae</taxon>
        <taxon>Pentapetalae</taxon>
        <taxon>rosids</taxon>
        <taxon>fabids</taxon>
        <taxon>Fagales</taxon>
        <taxon>Juglandaceae</taxon>
        <taxon>Juglans</taxon>
    </lineage>
</organism>
<dbReference type="GO" id="GO:0009505">
    <property type="term" value="C:plant-type cell wall"/>
    <property type="evidence" value="ECO:0000318"/>
    <property type="project" value="GO_Central"/>
</dbReference>
<feature type="signal peptide" evidence="20">
    <location>
        <begin position="1"/>
        <end position="29"/>
    </location>
</feature>
<dbReference type="Gramene" id="Jr04_14630_p1">
    <property type="protein sequence ID" value="cds.Jr04_14630_p1"/>
    <property type="gene ID" value="Jr04_14630"/>
</dbReference>
<dbReference type="InterPro" id="IPR002016">
    <property type="entry name" value="Haem_peroxidase"/>
</dbReference>
<dbReference type="GO" id="GO:0005576">
    <property type="term" value="C:extracellular region"/>
    <property type="evidence" value="ECO:0007669"/>
    <property type="project" value="UniProtKB-SubCell"/>
</dbReference>
<evidence type="ECO:0000256" key="19">
    <source>
        <dbReference type="PIRSR" id="PIRSR600823-5"/>
    </source>
</evidence>
<comment type="cofactor">
    <cofactor evidence="17 20">
        <name>Ca(2+)</name>
        <dbReference type="ChEBI" id="CHEBI:29108"/>
    </cofactor>
    <text evidence="17 20">Binds 2 calcium ions per subunit.</text>
</comment>
<dbReference type="FunFam" id="1.10.420.10:FF:000008">
    <property type="entry name" value="Peroxidase"/>
    <property type="match status" value="1"/>
</dbReference>
<keyword evidence="14" id="KW-0325">Glycoprotein</keyword>
<feature type="disulfide bond" evidence="19">
    <location>
        <begin position="205"/>
        <end position="237"/>
    </location>
</feature>
<dbReference type="GO" id="GO:0004601">
    <property type="term" value="F:peroxidase activity"/>
    <property type="evidence" value="ECO:0000318"/>
    <property type="project" value="GO_Central"/>
</dbReference>
<dbReference type="KEGG" id="jre:108979327"/>
<accession>A0A6P9ENR2</accession>
<feature type="binding site" description="axial binding residue" evidence="17">
    <location>
        <position position="198"/>
    </location>
    <ligand>
        <name>heme b</name>
        <dbReference type="ChEBI" id="CHEBI:60344"/>
    </ligand>
    <ligandPart>
        <name>Fe</name>
        <dbReference type="ChEBI" id="CHEBI:18248"/>
    </ligandPart>
</feature>
<dbReference type="InterPro" id="IPR010255">
    <property type="entry name" value="Haem_peroxidase_sf"/>
</dbReference>
<dbReference type="FunCoup" id="A0A6P9ENR2">
    <property type="interactions" value="229"/>
</dbReference>
<dbReference type="GO" id="GO:0020037">
    <property type="term" value="F:heme binding"/>
    <property type="evidence" value="ECO:0007669"/>
    <property type="project" value="UniProtKB-UniRule"/>
</dbReference>
<dbReference type="RefSeq" id="XP_035545528.1">
    <property type="nucleotide sequence ID" value="XM_035689635.1"/>
</dbReference>
<dbReference type="GO" id="GO:0006979">
    <property type="term" value="P:response to oxidative stress"/>
    <property type="evidence" value="ECO:0007669"/>
    <property type="project" value="UniProtKB-UniRule"/>
</dbReference>
<dbReference type="Gene3D" id="1.10.420.10">
    <property type="entry name" value="Peroxidase, domain 2"/>
    <property type="match status" value="1"/>
</dbReference>
<evidence type="ECO:0000256" key="1">
    <source>
        <dbReference type="ARBA" id="ARBA00000189"/>
    </source>
</evidence>
<evidence type="ECO:0000256" key="4">
    <source>
        <dbReference type="ARBA" id="ARBA00012313"/>
    </source>
</evidence>
<dbReference type="InterPro" id="IPR033905">
    <property type="entry name" value="Secretory_peroxidase"/>
</dbReference>
<feature type="binding site" evidence="17">
    <location>
        <position position="74"/>
    </location>
    <ligand>
        <name>Ca(2+)</name>
        <dbReference type="ChEBI" id="CHEBI:29108"/>
        <label>1</label>
    </ligand>
</feature>
<feature type="disulfide bond" evidence="19">
    <location>
        <begin position="42"/>
        <end position="120"/>
    </location>
</feature>
<dbReference type="GO" id="GO:0046872">
    <property type="term" value="F:metal ion binding"/>
    <property type="evidence" value="ECO:0007669"/>
    <property type="project" value="UniProtKB-UniRule"/>
</dbReference>
<dbReference type="EC" id="1.11.1.7" evidence="4 20"/>
<feature type="binding site" evidence="17">
    <location>
        <position position="79"/>
    </location>
    <ligand>
        <name>Ca(2+)</name>
        <dbReference type="ChEBI" id="CHEBI:29108"/>
        <label>1</label>
    </ligand>
</feature>
<keyword evidence="7 20" id="KW-0349">Heme</keyword>
<evidence type="ECO:0000256" key="3">
    <source>
        <dbReference type="ARBA" id="ARBA00006873"/>
    </source>
</evidence>
<evidence type="ECO:0000256" key="11">
    <source>
        <dbReference type="ARBA" id="ARBA00023002"/>
    </source>
</evidence>
<feature type="binding site" evidence="17">
    <location>
        <position position="77"/>
    </location>
    <ligand>
        <name>Ca(2+)</name>
        <dbReference type="ChEBI" id="CHEBI:29108"/>
        <label>1</label>
    </ligand>
</feature>
<evidence type="ECO:0000256" key="10">
    <source>
        <dbReference type="ARBA" id="ARBA00022837"/>
    </source>
</evidence>
<evidence type="ECO:0000313" key="21">
    <source>
        <dbReference type="Proteomes" id="UP000235220"/>
    </source>
</evidence>
<dbReference type="Proteomes" id="UP000235220">
    <property type="component" value="Chromosome 4"/>
</dbReference>
<keyword evidence="9 20" id="KW-0732">Signal</keyword>
<dbReference type="PRINTS" id="PR00461">
    <property type="entry name" value="PLPEROXIDASE"/>
</dbReference>
<name>A0A6P9ENR2_JUGRE</name>
<evidence type="ECO:0000256" key="9">
    <source>
        <dbReference type="ARBA" id="ARBA00022729"/>
    </source>
</evidence>
<evidence type="ECO:0000256" key="16">
    <source>
        <dbReference type="PIRSR" id="PIRSR600823-1"/>
    </source>
</evidence>
<dbReference type="InterPro" id="IPR000823">
    <property type="entry name" value="Peroxidase_pln"/>
</dbReference>
<keyword evidence="12 17" id="KW-0408">Iron</keyword>
<dbReference type="Pfam" id="PF00141">
    <property type="entry name" value="peroxidase"/>
    <property type="match status" value="1"/>
</dbReference>
<feature type="binding site" evidence="17">
    <location>
        <position position="199"/>
    </location>
    <ligand>
        <name>Ca(2+)</name>
        <dbReference type="ChEBI" id="CHEBI:29108"/>
        <label>2</label>
    </ligand>
</feature>
<comment type="catalytic activity">
    <reaction evidence="1 20">
        <text>2 a phenolic donor + H2O2 = 2 a phenolic radical donor + 2 H2O</text>
        <dbReference type="Rhea" id="RHEA:56136"/>
        <dbReference type="ChEBI" id="CHEBI:15377"/>
        <dbReference type="ChEBI" id="CHEBI:16240"/>
        <dbReference type="ChEBI" id="CHEBI:139520"/>
        <dbReference type="ChEBI" id="CHEBI:139521"/>
        <dbReference type="EC" id="1.11.1.7"/>
    </reaction>
</comment>
<dbReference type="PANTHER" id="PTHR31235">
    <property type="entry name" value="PEROXIDASE 25-RELATED"/>
    <property type="match status" value="1"/>
</dbReference>
<evidence type="ECO:0000256" key="2">
    <source>
        <dbReference type="ARBA" id="ARBA00002322"/>
    </source>
</evidence>
<dbReference type="InterPro" id="IPR019793">
    <property type="entry name" value="Peroxidases_heam-ligand_BS"/>
</dbReference>
<dbReference type="GO" id="GO:0042744">
    <property type="term" value="P:hydrogen peroxide catabolic process"/>
    <property type="evidence" value="ECO:0007669"/>
    <property type="project" value="UniProtKB-KW"/>
</dbReference>
<evidence type="ECO:0000256" key="7">
    <source>
        <dbReference type="ARBA" id="ARBA00022617"/>
    </source>
</evidence>
<dbReference type="InterPro" id="IPR019794">
    <property type="entry name" value="Peroxidases_AS"/>
</dbReference>
<feature type="binding site" evidence="17">
    <location>
        <position position="83"/>
    </location>
    <ligand>
        <name>Ca(2+)</name>
        <dbReference type="ChEBI" id="CHEBI:29108"/>
        <label>1</label>
    </ligand>
</feature>
<sequence>MATRKLFSVLFLQLIMFVVLLLVLNPAYAHESLKVGFYEKSCPEAEAIVKKVMVETLSKAPTLAAPLIRMHFHDCFVRGCDGSVLLRSSTNQAEKDFVSNLNLRGFQIIDRVKSALEKACPGVVSCADILALVARDATATIKGPSWEVETGRKDGRVSSEIEAHENLLPPTANITRLIRSFQERGLSIKDLAVLSGAHTVGTSHCYSFNDRLYNFTGKGDTDPNMDPNYIKRLKKKCKPGDNTTLVEMNPGNFKTFDEDYYTLVAKRRGLFQSDAALLDNAETKSYVKLQAATGGSTFFDDFGVSMVKMGRIGVLTGKAGEIRKQCSKVNK</sequence>
<evidence type="ECO:0000256" key="20">
    <source>
        <dbReference type="RuleBase" id="RU362060"/>
    </source>
</evidence>
<dbReference type="OrthoDB" id="2113341at2759"/>
<dbReference type="SUPFAM" id="SSF48113">
    <property type="entry name" value="Heme-dependent peroxidases"/>
    <property type="match status" value="1"/>
</dbReference>
<keyword evidence="10 17" id="KW-0106">Calcium</keyword>
<keyword evidence="15 20" id="KW-0376">Hydrogen peroxide</keyword>
<dbReference type="GeneID" id="108979327"/>
<feature type="active site" description="Proton acceptor" evidence="16">
    <location>
        <position position="73"/>
    </location>
</feature>
<evidence type="ECO:0000256" key="17">
    <source>
        <dbReference type="PIRSR" id="PIRSR600823-3"/>
    </source>
</evidence>
<dbReference type="PRINTS" id="PR00458">
    <property type="entry name" value="PEROXIDASE"/>
</dbReference>
<evidence type="ECO:0000313" key="22">
    <source>
        <dbReference type="RefSeq" id="XP_035545528.1"/>
    </source>
</evidence>
<evidence type="ECO:0000256" key="14">
    <source>
        <dbReference type="ARBA" id="ARBA00023180"/>
    </source>
</evidence>
<comment type="similarity">
    <text evidence="3">Belongs to the peroxidase family. Ascorbate peroxidase subfamily.</text>
</comment>
<feature type="disulfide bond" evidence="19">
    <location>
        <begin position="75"/>
        <end position="80"/>
    </location>
</feature>
<dbReference type="CDD" id="cd00693">
    <property type="entry name" value="secretory_peroxidase"/>
    <property type="match status" value="1"/>
</dbReference>
<evidence type="ECO:0000256" key="15">
    <source>
        <dbReference type="ARBA" id="ARBA00023324"/>
    </source>
</evidence>
<comment type="function">
    <text evidence="2">Removal of H(2)O(2), oxidation of toxic reductants, biosynthesis and degradation of lignin, suberization, auxin catabolism, response to environmental stresses such as wounding, pathogen attack and oxidative stress. These functions might be dependent on each isozyme/isoform in each plant tissue.</text>
</comment>
<protein>
    <recommendedName>
        <fullName evidence="4 20">Peroxidase</fullName>
        <ecNumber evidence="4 20">1.11.1.7</ecNumber>
    </recommendedName>
</protein>
<comment type="subcellular location">
    <subcellularLocation>
        <location evidence="20">Secreted</location>
    </subcellularLocation>
</comment>
<evidence type="ECO:0000256" key="6">
    <source>
        <dbReference type="ARBA" id="ARBA00022559"/>
    </source>
</evidence>
<evidence type="ECO:0000256" key="12">
    <source>
        <dbReference type="ARBA" id="ARBA00023004"/>
    </source>
</evidence>
<keyword evidence="6 20" id="KW-0575">Peroxidase</keyword>
<dbReference type="GO" id="GO:0006950">
    <property type="term" value="P:response to stress"/>
    <property type="evidence" value="ECO:0000318"/>
    <property type="project" value="GO_Central"/>
</dbReference>
<dbReference type="Gene3D" id="1.10.520.10">
    <property type="match status" value="1"/>
</dbReference>
<comment type="cofactor">
    <cofactor evidence="17 20">
        <name>heme b</name>
        <dbReference type="ChEBI" id="CHEBI:60344"/>
    </cofactor>
    <text evidence="17 20">Binds 1 heme b (iron(II)-protoporphyrin IX) group per subunit.</text>
</comment>
<dbReference type="PROSITE" id="PS50873">
    <property type="entry name" value="PEROXIDASE_4"/>
    <property type="match status" value="1"/>
</dbReference>
<evidence type="ECO:0000256" key="13">
    <source>
        <dbReference type="ARBA" id="ARBA00023157"/>
    </source>
</evidence>
<keyword evidence="11 20" id="KW-0560">Oxidoreductase</keyword>
<keyword evidence="21" id="KW-1185">Reference proteome</keyword>
<feature type="chain" id="PRO_5043057217" description="Peroxidase" evidence="20">
    <location>
        <begin position="30"/>
        <end position="331"/>
    </location>
</feature>
<dbReference type="PROSITE" id="PS00435">
    <property type="entry name" value="PEROXIDASE_1"/>
    <property type="match status" value="1"/>
</dbReference>
<dbReference type="GO" id="GO:0140825">
    <property type="term" value="F:lactoperoxidase activity"/>
    <property type="evidence" value="ECO:0007669"/>
    <property type="project" value="UniProtKB-EC"/>
</dbReference>
<feature type="binding site" evidence="17">
    <location>
        <position position="81"/>
    </location>
    <ligand>
        <name>Ca(2+)</name>
        <dbReference type="ChEBI" id="CHEBI:29108"/>
        <label>1</label>
    </ligand>
</feature>
<proteinExistence type="inferred from homology"/>
<dbReference type="PROSITE" id="PS00436">
    <property type="entry name" value="PEROXIDASE_2"/>
    <property type="match status" value="1"/>
</dbReference>
<feature type="site" description="Transition state stabilizer" evidence="18">
    <location>
        <position position="69"/>
    </location>
</feature>
<comment type="similarity">
    <text evidence="20">Belongs to the peroxidase family. Classical plant (class III) peroxidase subfamily.</text>
</comment>
<feature type="binding site" evidence="17">
    <location>
        <position position="94"/>
    </location>
    <ligand>
        <name>Ca(2+)</name>
        <dbReference type="ChEBI" id="CHEBI:29108"/>
        <label>1</label>
    </ligand>
</feature>
<reference evidence="22" key="1">
    <citation type="submission" date="2025-08" db="UniProtKB">
        <authorList>
            <consortium name="RefSeq"/>
        </authorList>
    </citation>
    <scope>IDENTIFICATION</scope>
    <source>
        <tissue evidence="22">Leaves</tissue>
    </source>
</reference>
<keyword evidence="8 17" id="KW-0479">Metal-binding</keyword>
<dbReference type="AlphaFoldDB" id="A0A6P9ENR2"/>
<feature type="binding site" evidence="17">
    <location>
        <position position="257"/>
    </location>
    <ligand>
        <name>Ca(2+)</name>
        <dbReference type="ChEBI" id="CHEBI:29108"/>
        <label>2</label>
    </ligand>
</feature>
<feature type="disulfide bond" evidence="19">
    <location>
        <begin position="126"/>
        <end position="326"/>
    </location>
</feature>
<dbReference type="FunFam" id="1.10.520.10:FF:000001">
    <property type="entry name" value="Peroxidase"/>
    <property type="match status" value="1"/>
</dbReference>
<evidence type="ECO:0000256" key="5">
    <source>
        <dbReference type="ARBA" id="ARBA00022525"/>
    </source>
</evidence>
<keyword evidence="13 19" id="KW-1015">Disulfide bond</keyword>
<evidence type="ECO:0000256" key="18">
    <source>
        <dbReference type="PIRSR" id="PIRSR600823-4"/>
    </source>
</evidence>
<evidence type="ECO:0000256" key="8">
    <source>
        <dbReference type="ARBA" id="ARBA00022723"/>
    </source>
</evidence>
<keyword evidence="5 20" id="KW-0964">Secreted</keyword>
<gene>
    <name evidence="22" type="primary">LOC108979327</name>
</gene>